<dbReference type="KEGG" id="daur:Daura_44400"/>
<dbReference type="Proteomes" id="UP001058003">
    <property type="component" value="Chromosome"/>
</dbReference>
<evidence type="ECO:0000259" key="3">
    <source>
        <dbReference type="PROSITE" id="PS51175"/>
    </source>
</evidence>
<dbReference type="PROSITE" id="PS51175">
    <property type="entry name" value="CBM6"/>
    <property type="match status" value="2"/>
</dbReference>
<sequence>MTRRSVRNWFAAATAGLLAAATLTPAPASAADAPYKVLVFSKTAGFRHSSIATGIAAVQSLGTANNFTVTATEDATAFTTANLAQYQTVVFMSTTGDVLNDAQQTAFESYIRGGGGFVGVHAAADTEYGWPFYGTLVGAWFASHPAIQQAVVNVEDRTHPATAHLGATWTRTDEWYNYQTNPRATAHVLASLNESSYSGGSMSGDHPITWCKTIDSGRSFYTGFGHTEESYADANFRNLLLGALRYTAKRVDGDCAAPVAPSGSVYQGEAWSATGGVQVANHATAVGGKTAGYIDNNDWISFTGVNLSTVTGAVARTSSAGAGGTIELRAGSTTGTLLGSVAVSSTGSWDTFRDGFTPLATSTSTTLYLVFKGTGTSLFDLDQLTLTRAATTRQGEAWSSTSGLQVAAHSTATGGQTAGYIDNNDWAAYSGLTLGTAAGVRVKWSSAGAGGTIEFRAGSATGALLGSLAVANTGSWDTFRTASVPLTTNASTTLYLVFRGGSGSLFDVDEFTLYNT</sequence>
<evidence type="ECO:0000256" key="2">
    <source>
        <dbReference type="SAM" id="SignalP"/>
    </source>
</evidence>
<dbReference type="EMBL" id="CP073767">
    <property type="protein sequence ID" value="UWZ53505.1"/>
    <property type="molecule type" value="Genomic_DNA"/>
</dbReference>
<evidence type="ECO:0000313" key="5">
    <source>
        <dbReference type="Proteomes" id="UP001058003"/>
    </source>
</evidence>
<dbReference type="RefSeq" id="WP_033364023.1">
    <property type="nucleotide sequence ID" value="NZ_CP073767.1"/>
</dbReference>
<protein>
    <submittedName>
        <fullName evidence="4">ThuA domain-containing protein</fullName>
    </submittedName>
</protein>
<dbReference type="SMART" id="SM00606">
    <property type="entry name" value="CBD_IV"/>
    <property type="match status" value="2"/>
</dbReference>
<reference evidence="4" key="1">
    <citation type="submission" date="2021-04" db="EMBL/GenBank/DDBJ databases">
        <title>Dactylosporangium aurantiacum NRRL B-8018 full assembly.</title>
        <authorList>
            <person name="Hartkoorn R.C."/>
            <person name="Beaudoing E."/>
            <person name="Hot D."/>
        </authorList>
    </citation>
    <scope>NUCLEOTIDE SEQUENCE</scope>
    <source>
        <strain evidence="4">NRRL B-8018</strain>
    </source>
</reference>
<feature type="domain" description="CBM6" evidence="3">
    <location>
        <begin position="264"/>
        <end position="387"/>
    </location>
</feature>
<dbReference type="InterPro" id="IPR005084">
    <property type="entry name" value="CBM6"/>
</dbReference>
<organism evidence="4 5">
    <name type="scientific">Dactylosporangium aurantiacum</name>
    <dbReference type="NCBI Taxonomy" id="35754"/>
    <lineage>
        <taxon>Bacteria</taxon>
        <taxon>Bacillati</taxon>
        <taxon>Actinomycetota</taxon>
        <taxon>Actinomycetes</taxon>
        <taxon>Micromonosporales</taxon>
        <taxon>Micromonosporaceae</taxon>
        <taxon>Dactylosporangium</taxon>
    </lineage>
</organism>
<feature type="signal peptide" evidence="2">
    <location>
        <begin position="1"/>
        <end position="30"/>
    </location>
</feature>
<feature type="domain" description="CBM6" evidence="3">
    <location>
        <begin position="391"/>
        <end position="514"/>
    </location>
</feature>
<gene>
    <name evidence="4" type="ORF">Daura_44400</name>
</gene>
<dbReference type="Pfam" id="PF03422">
    <property type="entry name" value="CBM_6"/>
    <property type="match status" value="2"/>
</dbReference>
<accession>A0A9Q9IIW1</accession>
<proteinExistence type="predicted"/>
<dbReference type="CDD" id="cd04084">
    <property type="entry name" value="CBM6_xylanase-like"/>
    <property type="match status" value="2"/>
</dbReference>
<dbReference type="AlphaFoldDB" id="A0A9Q9IIW1"/>
<dbReference type="OrthoDB" id="9816308at2"/>
<keyword evidence="1 2" id="KW-0732">Signal</keyword>
<dbReference type="PANTHER" id="PTHR40469:SF2">
    <property type="entry name" value="GALACTOSE-BINDING DOMAIN-LIKE SUPERFAMILY PROTEIN"/>
    <property type="match status" value="1"/>
</dbReference>
<dbReference type="InterPro" id="IPR008979">
    <property type="entry name" value="Galactose-bd-like_sf"/>
</dbReference>
<dbReference type="SUPFAM" id="SSF52317">
    <property type="entry name" value="Class I glutamine amidotransferase-like"/>
    <property type="match status" value="1"/>
</dbReference>
<dbReference type="PANTHER" id="PTHR40469">
    <property type="entry name" value="SECRETED GLYCOSYL HYDROLASE"/>
    <property type="match status" value="1"/>
</dbReference>
<dbReference type="InterPro" id="IPR029010">
    <property type="entry name" value="ThuA-like"/>
</dbReference>
<feature type="chain" id="PRO_5040376122" evidence="2">
    <location>
        <begin position="31"/>
        <end position="516"/>
    </location>
</feature>
<dbReference type="InterPro" id="IPR006584">
    <property type="entry name" value="Cellulose-bd_IV"/>
</dbReference>
<dbReference type="InterPro" id="IPR029062">
    <property type="entry name" value="Class_I_gatase-like"/>
</dbReference>
<name>A0A9Q9IIW1_9ACTN</name>
<dbReference type="GO" id="GO:0030246">
    <property type="term" value="F:carbohydrate binding"/>
    <property type="evidence" value="ECO:0007669"/>
    <property type="project" value="InterPro"/>
</dbReference>
<dbReference type="Gene3D" id="2.60.120.260">
    <property type="entry name" value="Galactose-binding domain-like"/>
    <property type="match status" value="2"/>
</dbReference>
<evidence type="ECO:0000256" key="1">
    <source>
        <dbReference type="ARBA" id="ARBA00022729"/>
    </source>
</evidence>
<dbReference type="Gene3D" id="3.40.50.880">
    <property type="match status" value="1"/>
</dbReference>
<dbReference type="SUPFAM" id="SSF49785">
    <property type="entry name" value="Galactose-binding domain-like"/>
    <property type="match status" value="2"/>
</dbReference>
<evidence type="ECO:0000313" key="4">
    <source>
        <dbReference type="EMBL" id="UWZ53505.1"/>
    </source>
</evidence>
<keyword evidence="5" id="KW-1185">Reference proteome</keyword>
<dbReference type="Pfam" id="PF06283">
    <property type="entry name" value="ThuA"/>
    <property type="match status" value="1"/>
</dbReference>